<evidence type="ECO:0000256" key="1">
    <source>
        <dbReference type="ARBA" id="ARBA00004496"/>
    </source>
</evidence>
<dbReference type="Gene3D" id="1.10.10.10">
    <property type="entry name" value="Winged helix-like DNA-binding domain superfamily/Winged helix DNA-binding domain"/>
    <property type="match status" value="1"/>
</dbReference>
<dbReference type="SMART" id="SM00347">
    <property type="entry name" value="HTH_MARR"/>
    <property type="match status" value="1"/>
</dbReference>
<comment type="similarity">
    <text evidence="5">Belongs to the SarZ family.</text>
</comment>
<accession>A0AAE3L348</accession>
<evidence type="ECO:0000256" key="2">
    <source>
        <dbReference type="ARBA" id="ARBA00023015"/>
    </source>
</evidence>
<dbReference type="Proteomes" id="UP001205748">
    <property type="component" value="Unassembled WGS sequence"/>
</dbReference>
<dbReference type="InterPro" id="IPR036388">
    <property type="entry name" value="WH-like_DNA-bd_sf"/>
</dbReference>
<dbReference type="EMBL" id="JANKAS010000001">
    <property type="protein sequence ID" value="MCR1897633.1"/>
    <property type="molecule type" value="Genomic_DNA"/>
</dbReference>
<dbReference type="SUPFAM" id="SSF46785">
    <property type="entry name" value="Winged helix' DNA-binding domain"/>
    <property type="match status" value="1"/>
</dbReference>
<evidence type="ECO:0000313" key="9">
    <source>
        <dbReference type="EMBL" id="MCR1897633.1"/>
    </source>
</evidence>
<evidence type="ECO:0000313" key="10">
    <source>
        <dbReference type="Proteomes" id="UP001205748"/>
    </source>
</evidence>
<dbReference type="Pfam" id="PF22381">
    <property type="entry name" value="Staph_reg_Sar_Rot"/>
    <property type="match status" value="1"/>
</dbReference>
<dbReference type="AlphaFoldDB" id="A0AAE3L348"/>
<dbReference type="PANTHER" id="PTHR42756">
    <property type="entry name" value="TRANSCRIPTIONAL REGULATOR, MARR"/>
    <property type="match status" value="1"/>
</dbReference>
<dbReference type="RefSeq" id="WP_257529040.1">
    <property type="nucleotide sequence ID" value="NZ_JANKAS010000001.1"/>
</dbReference>
<keyword evidence="4" id="KW-0804">Transcription</keyword>
<sequence>MKVVKFKNEIWDLLRCVNENMESVFRPIGEHYGLTIMQTRILIEINQDEEHTVGTLGNTFGLTSGNASSMCKKLEKMGFLQRIRSEKDERRVKLVLTQLGESTISNIDRELQGKYQPILETKNQDDFEAIIYGLKQLTSILEEMKKLNQ</sequence>
<dbReference type="InterPro" id="IPR036390">
    <property type="entry name" value="WH_DNA-bd_sf"/>
</dbReference>
<comment type="caution">
    <text evidence="9">The sequence shown here is derived from an EMBL/GenBank/DDBJ whole genome shotgun (WGS) entry which is preliminary data.</text>
</comment>
<evidence type="ECO:0000256" key="5">
    <source>
        <dbReference type="ARBA" id="ARBA00046337"/>
    </source>
</evidence>
<reference evidence="9" key="1">
    <citation type="submission" date="2022-07" db="EMBL/GenBank/DDBJ databases">
        <title>Enhanced cultured diversity of the mouse gut microbiota enables custom-made synthetic communities.</title>
        <authorList>
            <person name="Afrizal A."/>
        </authorList>
    </citation>
    <scope>NUCLEOTIDE SEQUENCE</scope>
    <source>
        <strain evidence="9">DSM 28593</strain>
    </source>
</reference>
<dbReference type="InterPro" id="IPR000835">
    <property type="entry name" value="HTH_MarR-typ"/>
</dbReference>
<proteinExistence type="inferred from homology"/>
<dbReference type="GO" id="GO:0005737">
    <property type="term" value="C:cytoplasm"/>
    <property type="evidence" value="ECO:0007669"/>
    <property type="project" value="UniProtKB-SubCell"/>
</dbReference>
<evidence type="ECO:0000256" key="3">
    <source>
        <dbReference type="ARBA" id="ARBA00023125"/>
    </source>
</evidence>
<organism evidence="9 10">
    <name type="scientific">Irregularibacter muris</name>
    <dbReference type="NCBI Taxonomy" id="1796619"/>
    <lineage>
        <taxon>Bacteria</taxon>
        <taxon>Bacillati</taxon>
        <taxon>Bacillota</taxon>
        <taxon>Clostridia</taxon>
        <taxon>Eubacteriales</taxon>
        <taxon>Eubacteriaceae</taxon>
        <taxon>Irregularibacter</taxon>
    </lineage>
</organism>
<evidence type="ECO:0000259" key="8">
    <source>
        <dbReference type="PROSITE" id="PS50995"/>
    </source>
</evidence>
<keyword evidence="3" id="KW-0238">DNA-binding</keyword>
<evidence type="ECO:0000256" key="6">
    <source>
        <dbReference type="ARBA" id="ARBA00047188"/>
    </source>
</evidence>
<keyword evidence="2" id="KW-0805">Transcription regulation</keyword>
<dbReference type="InterPro" id="IPR055166">
    <property type="entry name" value="Transc_reg_Sar_Rot_HTH"/>
</dbReference>
<evidence type="ECO:0000256" key="7">
    <source>
        <dbReference type="ARBA" id="ARBA00047207"/>
    </source>
</evidence>
<evidence type="ECO:0000256" key="4">
    <source>
        <dbReference type="ARBA" id="ARBA00023163"/>
    </source>
</evidence>
<protein>
    <recommendedName>
        <fullName evidence="6">HTH-type transcriptional regulator SarZ</fullName>
    </recommendedName>
    <alternativeName>
        <fullName evidence="7">Staphylococcal accessory regulator Z</fullName>
    </alternativeName>
</protein>
<feature type="domain" description="HTH marR-type" evidence="8">
    <location>
        <begin position="7"/>
        <end position="146"/>
    </location>
</feature>
<comment type="subcellular location">
    <subcellularLocation>
        <location evidence="1">Cytoplasm</location>
    </subcellularLocation>
</comment>
<dbReference type="GO" id="GO:0003677">
    <property type="term" value="F:DNA binding"/>
    <property type="evidence" value="ECO:0007669"/>
    <property type="project" value="UniProtKB-KW"/>
</dbReference>
<dbReference type="PROSITE" id="PS50995">
    <property type="entry name" value="HTH_MARR_2"/>
    <property type="match status" value="1"/>
</dbReference>
<dbReference type="GO" id="GO:0003700">
    <property type="term" value="F:DNA-binding transcription factor activity"/>
    <property type="evidence" value="ECO:0007669"/>
    <property type="project" value="InterPro"/>
</dbReference>
<keyword evidence="10" id="KW-1185">Reference proteome</keyword>
<gene>
    <name evidence="9" type="ORF">NSA47_01335</name>
</gene>
<name>A0AAE3L348_9FIRM</name>
<dbReference type="PANTHER" id="PTHR42756:SF1">
    <property type="entry name" value="TRANSCRIPTIONAL REPRESSOR OF EMRAB OPERON"/>
    <property type="match status" value="1"/>
</dbReference>